<dbReference type="Gene3D" id="3.40.630.10">
    <property type="entry name" value="Zn peptidases"/>
    <property type="match status" value="1"/>
</dbReference>
<dbReference type="EMBL" id="LR590481">
    <property type="protein sequence ID" value="VTQ82085.1"/>
    <property type="molecule type" value="Genomic_DNA"/>
</dbReference>
<dbReference type="InterPro" id="IPR007484">
    <property type="entry name" value="Peptidase_M28"/>
</dbReference>
<dbReference type="PANTHER" id="PTHR42994">
    <property type="entry name" value="PEPTIDASE T"/>
    <property type="match status" value="1"/>
</dbReference>
<proteinExistence type="predicted"/>
<dbReference type="GO" id="GO:0004177">
    <property type="term" value="F:aminopeptidase activity"/>
    <property type="evidence" value="ECO:0007669"/>
    <property type="project" value="UniProtKB-KW"/>
</dbReference>
<evidence type="ECO:0000313" key="4">
    <source>
        <dbReference type="Proteomes" id="UP000308489"/>
    </source>
</evidence>
<evidence type="ECO:0000259" key="2">
    <source>
        <dbReference type="Pfam" id="PF04389"/>
    </source>
</evidence>
<dbReference type="RefSeq" id="WP_138208963.1">
    <property type="nucleotide sequence ID" value="NZ_CBCRUQ010000011.1"/>
</dbReference>
<dbReference type="AlphaFoldDB" id="A0A4U9QU53"/>
<accession>A0A4U9QU53</accession>
<comment type="cofactor">
    <cofactor evidence="1">
        <name>Zn(2+)</name>
        <dbReference type="ChEBI" id="CHEBI:29105"/>
    </cofactor>
</comment>
<evidence type="ECO:0000256" key="1">
    <source>
        <dbReference type="ARBA" id="ARBA00001947"/>
    </source>
</evidence>
<dbReference type="EC" id="3.4.11.-" evidence="3"/>
<evidence type="ECO:0000313" key="3">
    <source>
        <dbReference type="EMBL" id="VTQ82085.1"/>
    </source>
</evidence>
<dbReference type="Proteomes" id="UP000308489">
    <property type="component" value="Chromosome 1"/>
</dbReference>
<dbReference type="Pfam" id="PF04389">
    <property type="entry name" value="Peptidase_M28"/>
    <property type="match status" value="1"/>
</dbReference>
<dbReference type="OrthoDB" id="9773892at2"/>
<name>A0A4U9QU53_HATHI</name>
<feature type="domain" description="Peptidase M28" evidence="2">
    <location>
        <begin position="58"/>
        <end position="125"/>
    </location>
</feature>
<reference evidence="3 4" key="1">
    <citation type="submission" date="2019-05" db="EMBL/GenBank/DDBJ databases">
        <authorList>
            <consortium name="Pathogen Informatics"/>
        </authorList>
    </citation>
    <scope>NUCLEOTIDE SEQUENCE [LARGE SCALE GENOMIC DNA]</scope>
    <source>
        <strain evidence="3 4">NCTC503</strain>
    </source>
</reference>
<dbReference type="KEGG" id="hhw:NCTC503_00118"/>
<keyword evidence="4" id="KW-1185">Reference proteome</keyword>
<keyword evidence="3" id="KW-0378">Hydrolase</keyword>
<protein>
    <submittedName>
        <fullName evidence="3">Peptidase T</fullName>
        <ecNumber evidence="3">3.4.11.-</ecNumber>
    </submittedName>
</protein>
<dbReference type="PANTHER" id="PTHR42994:SF2">
    <property type="entry name" value="PEPTIDASE"/>
    <property type="match status" value="1"/>
</dbReference>
<dbReference type="SUPFAM" id="SSF53187">
    <property type="entry name" value="Zn-dependent exopeptidases"/>
    <property type="match status" value="1"/>
</dbReference>
<sequence length="135" mass="14925">MSINKDRLINNLLEMIKIDSVSLNEKAIGDWIENYFKARGVEVFRDNCGENFNGNCGNILVHIKGNMEGEAICFACHMDTVEPGENIEPVINGNYMTSKGETILAADDKSGIASVLEVIECVKENNILVMDLTVQ</sequence>
<gene>
    <name evidence="3" type="ORF">NCTC503_00118</name>
</gene>
<keyword evidence="3" id="KW-0645">Protease</keyword>
<organism evidence="3 4">
    <name type="scientific">Hathewaya histolytica</name>
    <name type="common">Clostridium histolyticum</name>
    <dbReference type="NCBI Taxonomy" id="1498"/>
    <lineage>
        <taxon>Bacteria</taxon>
        <taxon>Bacillati</taxon>
        <taxon>Bacillota</taxon>
        <taxon>Clostridia</taxon>
        <taxon>Eubacteriales</taxon>
        <taxon>Clostridiaceae</taxon>
        <taxon>Hathewaya</taxon>
    </lineage>
</organism>
<keyword evidence="3" id="KW-0031">Aminopeptidase</keyword>